<feature type="transmembrane region" description="Helical" evidence="1">
    <location>
        <begin position="229"/>
        <end position="253"/>
    </location>
</feature>
<sequence length="343" mass="37964">MSNQNTLPPSIDKIDTLLQKVYEKIGAPNTCEIEDKVQHELSKSIVLLQRIKRCLIRAQYKKHQVHVAQLESIIIGLESAIAVLLEKPYELHFSRRLRRDAEFAVREYENPLGGRIINAFKYVLYESSTPVKIFAGLAMSLPIALTIGLSSQIIPYQDMTRDYIVQPLVSQECTVIGPPVPNCEALATARANENLAILASVALAGALGGITSTLSRIREYRNDDYTDTVLPVCIGLIRPFVGGAFGILLFVLLSSKLLPLQVGDDSDDTLKKWYGFIAIAFVAGFSERLVKDMISQTEGRFLPGTTSPPQIKSEIKLNQDIVQGRLEPSQTQASPQTKIVVQE</sequence>
<dbReference type="RefSeq" id="WP_193995162.1">
    <property type="nucleotide sequence ID" value="NZ_JADEXP010000252.1"/>
</dbReference>
<evidence type="ECO:0000256" key="1">
    <source>
        <dbReference type="SAM" id="Phobius"/>
    </source>
</evidence>
<name>A0A928ZXH5_LEPEC</name>
<evidence type="ECO:0000313" key="2">
    <source>
        <dbReference type="EMBL" id="MBE9069250.1"/>
    </source>
</evidence>
<feature type="transmembrane region" description="Helical" evidence="1">
    <location>
        <begin position="195"/>
        <end position="217"/>
    </location>
</feature>
<protein>
    <submittedName>
        <fullName evidence="2">Uncharacterized protein</fullName>
    </submittedName>
</protein>
<organism evidence="2 3">
    <name type="scientific">Leptolyngbya cf. ectocarpi LEGE 11479</name>
    <dbReference type="NCBI Taxonomy" id="1828722"/>
    <lineage>
        <taxon>Bacteria</taxon>
        <taxon>Bacillati</taxon>
        <taxon>Cyanobacteriota</taxon>
        <taxon>Cyanophyceae</taxon>
        <taxon>Leptolyngbyales</taxon>
        <taxon>Leptolyngbyaceae</taxon>
        <taxon>Leptolyngbya group</taxon>
        <taxon>Leptolyngbya</taxon>
    </lineage>
</organism>
<keyword evidence="1" id="KW-0812">Transmembrane</keyword>
<reference evidence="2" key="1">
    <citation type="submission" date="2020-10" db="EMBL/GenBank/DDBJ databases">
        <authorList>
            <person name="Castelo-Branco R."/>
            <person name="Eusebio N."/>
            <person name="Adriana R."/>
            <person name="Vieira A."/>
            <person name="Brugerolle De Fraissinette N."/>
            <person name="Rezende De Castro R."/>
            <person name="Schneider M.P."/>
            <person name="Vasconcelos V."/>
            <person name="Leao P.N."/>
        </authorList>
    </citation>
    <scope>NUCLEOTIDE SEQUENCE</scope>
    <source>
        <strain evidence="2">LEGE 11479</strain>
    </source>
</reference>
<feature type="transmembrane region" description="Helical" evidence="1">
    <location>
        <begin position="273"/>
        <end position="290"/>
    </location>
</feature>
<dbReference type="Proteomes" id="UP000615026">
    <property type="component" value="Unassembled WGS sequence"/>
</dbReference>
<dbReference type="AlphaFoldDB" id="A0A928ZXH5"/>
<proteinExistence type="predicted"/>
<accession>A0A928ZXH5</accession>
<keyword evidence="1" id="KW-0472">Membrane</keyword>
<evidence type="ECO:0000313" key="3">
    <source>
        <dbReference type="Proteomes" id="UP000615026"/>
    </source>
</evidence>
<keyword evidence="3" id="KW-1185">Reference proteome</keyword>
<gene>
    <name evidence="2" type="ORF">IQ260_21645</name>
</gene>
<feature type="transmembrane region" description="Helical" evidence="1">
    <location>
        <begin position="133"/>
        <end position="154"/>
    </location>
</feature>
<dbReference type="EMBL" id="JADEXP010000252">
    <property type="protein sequence ID" value="MBE9069250.1"/>
    <property type="molecule type" value="Genomic_DNA"/>
</dbReference>
<comment type="caution">
    <text evidence="2">The sequence shown here is derived from an EMBL/GenBank/DDBJ whole genome shotgun (WGS) entry which is preliminary data.</text>
</comment>
<keyword evidence="1" id="KW-1133">Transmembrane helix</keyword>